<gene>
    <name evidence="2" type="ORF">GCM10023081_23070</name>
</gene>
<feature type="domain" description="VOC" evidence="1">
    <location>
        <begin position="3"/>
        <end position="130"/>
    </location>
</feature>
<keyword evidence="3" id="KW-1185">Reference proteome</keyword>
<organism evidence="2 3">
    <name type="scientific">Arthrobacter ginkgonis</name>
    <dbReference type="NCBI Taxonomy" id="1630594"/>
    <lineage>
        <taxon>Bacteria</taxon>
        <taxon>Bacillati</taxon>
        <taxon>Actinomycetota</taxon>
        <taxon>Actinomycetes</taxon>
        <taxon>Micrococcales</taxon>
        <taxon>Micrococcaceae</taxon>
        <taxon>Arthrobacter</taxon>
    </lineage>
</organism>
<protein>
    <submittedName>
        <fullName evidence="2">VOC family protein</fullName>
    </submittedName>
</protein>
<dbReference type="InterPro" id="IPR037523">
    <property type="entry name" value="VOC_core"/>
</dbReference>
<comment type="caution">
    <text evidence="2">The sequence shown here is derived from an EMBL/GenBank/DDBJ whole genome shotgun (WGS) entry which is preliminary data.</text>
</comment>
<name>A0ABP7C9Y7_9MICC</name>
<dbReference type="SUPFAM" id="SSF54593">
    <property type="entry name" value="Glyoxalase/Bleomycin resistance protein/Dihydroxybiphenyl dioxygenase"/>
    <property type="match status" value="1"/>
</dbReference>
<dbReference type="PROSITE" id="PS51819">
    <property type="entry name" value="VOC"/>
    <property type="match status" value="1"/>
</dbReference>
<reference evidence="3" key="1">
    <citation type="journal article" date="2019" name="Int. J. Syst. Evol. Microbiol.">
        <title>The Global Catalogue of Microorganisms (GCM) 10K type strain sequencing project: providing services to taxonomists for standard genome sequencing and annotation.</title>
        <authorList>
            <consortium name="The Broad Institute Genomics Platform"/>
            <consortium name="The Broad Institute Genome Sequencing Center for Infectious Disease"/>
            <person name="Wu L."/>
            <person name="Ma J."/>
        </authorList>
    </citation>
    <scope>NUCLEOTIDE SEQUENCE [LARGE SCALE GENOMIC DNA]</scope>
    <source>
        <strain evidence="3">JCM 30742</strain>
    </source>
</reference>
<dbReference type="Gene3D" id="3.10.180.10">
    <property type="entry name" value="2,3-Dihydroxybiphenyl 1,2-Dioxygenase, domain 1"/>
    <property type="match status" value="1"/>
</dbReference>
<evidence type="ECO:0000313" key="2">
    <source>
        <dbReference type="EMBL" id="GAA3684844.1"/>
    </source>
</evidence>
<sequence length="147" mass="15978">MGRMIFVNLPTQDLSASDRFYSAMGFERNSAFSDENATAWMITPDIWVMSLADGFYKTFLRNDDAPGYGQGVRETLTCISCDSSAEVDDLARRAADTGGAVYRAPEEVMPGMYAGAVTDPDGHVWELVWMQSPGGGDAQVPTEESGE</sequence>
<dbReference type="PANTHER" id="PTHR36503:SF2">
    <property type="entry name" value="BLR2408 PROTEIN"/>
    <property type="match status" value="1"/>
</dbReference>
<dbReference type="Pfam" id="PF00903">
    <property type="entry name" value="Glyoxalase"/>
    <property type="match status" value="1"/>
</dbReference>
<dbReference type="Proteomes" id="UP001500752">
    <property type="component" value="Unassembled WGS sequence"/>
</dbReference>
<accession>A0ABP7C9Y7</accession>
<dbReference type="EMBL" id="BAABEO010000015">
    <property type="protein sequence ID" value="GAA3684844.1"/>
    <property type="molecule type" value="Genomic_DNA"/>
</dbReference>
<dbReference type="InterPro" id="IPR029068">
    <property type="entry name" value="Glyas_Bleomycin-R_OHBP_Dase"/>
</dbReference>
<proteinExistence type="predicted"/>
<dbReference type="PANTHER" id="PTHR36503">
    <property type="entry name" value="BLR2520 PROTEIN"/>
    <property type="match status" value="1"/>
</dbReference>
<dbReference type="InterPro" id="IPR004360">
    <property type="entry name" value="Glyas_Fos-R_dOase_dom"/>
</dbReference>
<evidence type="ECO:0000313" key="3">
    <source>
        <dbReference type="Proteomes" id="UP001500752"/>
    </source>
</evidence>
<evidence type="ECO:0000259" key="1">
    <source>
        <dbReference type="PROSITE" id="PS51819"/>
    </source>
</evidence>